<dbReference type="Pfam" id="PF03221">
    <property type="entry name" value="HTH_Tnp_Tc5"/>
    <property type="match status" value="1"/>
</dbReference>
<dbReference type="PANTHER" id="PTHR19303:SF73">
    <property type="entry name" value="PROTEIN PDC2"/>
    <property type="match status" value="1"/>
</dbReference>
<dbReference type="EMBL" id="BGPR01006782">
    <property type="protein sequence ID" value="GBN21811.1"/>
    <property type="molecule type" value="Genomic_DNA"/>
</dbReference>
<dbReference type="AlphaFoldDB" id="A0A4Y2M4B0"/>
<comment type="subcellular location">
    <subcellularLocation>
        <location evidence="1">Nucleus</location>
    </subcellularLocation>
</comment>
<name>A0A4Y2M4B0_ARAVE</name>
<dbReference type="GO" id="GO:0005634">
    <property type="term" value="C:nucleus"/>
    <property type="evidence" value="ECO:0007669"/>
    <property type="project" value="UniProtKB-SubCell"/>
</dbReference>
<dbReference type="PANTHER" id="PTHR19303">
    <property type="entry name" value="TRANSPOSON"/>
    <property type="match status" value="1"/>
</dbReference>
<accession>A0A4Y2M4B0</accession>
<dbReference type="Pfam" id="PF03184">
    <property type="entry name" value="DDE_1"/>
    <property type="match status" value="1"/>
</dbReference>
<evidence type="ECO:0000259" key="3">
    <source>
        <dbReference type="PROSITE" id="PS51253"/>
    </source>
</evidence>
<dbReference type="Proteomes" id="UP000499080">
    <property type="component" value="Unassembled WGS sequence"/>
</dbReference>
<dbReference type="OrthoDB" id="117248at2759"/>
<evidence type="ECO:0000313" key="4">
    <source>
        <dbReference type="EMBL" id="GBN21811.1"/>
    </source>
</evidence>
<gene>
    <name evidence="4" type="primary">TIGD6_220</name>
    <name evidence="4" type="ORF">AVEN_90803_1</name>
</gene>
<dbReference type="InterPro" id="IPR050863">
    <property type="entry name" value="CenT-Element_Derived"/>
</dbReference>
<evidence type="ECO:0000256" key="2">
    <source>
        <dbReference type="ARBA" id="ARBA00023125"/>
    </source>
</evidence>
<organism evidence="4 5">
    <name type="scientific">Araneus ventricosus</name>
    <name type="common">Orbweaver spider</name>
    <name type="synonym">Epeira ventricosa</name>
    <dbReference type="NCBI Taxonomy" id="182803"/>
    <lineage>
        <taxon>Eukaryota</taxon>
        <taxon>Metazoa</taxon>
        <taxon>Ecdysozoa</taxon>
        <taxon>Arthropoda</taxon>
        <taxon>Chelicerata</taxon>
        <taxon>Arachnida</taxon>
        <taxon>Araneae</taxon>
        <taxon>Araneomorphae</taxon>
        <taxon>Entelegynae</taxon>
        <taxon>Araneoidea</taxon>
        <taxon>Araneidae</taxon>
        <taxon>Araneus</taxon>
    </lineage>
</organism>
<dbReference type="GO" id="GO:0003677">
    <property type="term" value="F:DNA binding"/>
    <property type="evidence" value="ECO:0007669"/>
    <property type="project" value="UniProtKB-KW"/>
</dbReference>
<evidence type="ECO:0000313" key="5">
    <source>
        <dbReference type="Proteomes" id="UP000499080"/>
    </source>
</evidence>
<keyword evidence="5" id="KW-1185">Reference proteome</keyword>
<sequence length="222" mass="25359">MIQHKAKELADALGIENFSTSNGWLDRFRIRNNITFRSLCGEAADVGPSLCEDWQKRLPLLLAGYDDENIFNMDETALFFCALPNKSMIQKSEEARVGKISKERLTISFCVSAAGEKEKPLVIWRCQRPRCFKGKDLNRLGVSWYANKKSWMTSSIFEEWLLNFDKKKEESSQESSPCVGQCDVSCARSSAQKCQNVISTTKYDIKTSAIRSWCYKMFQDGI</sequence>
<comment type="caution">
    <text evidence="4">The sequence shown here is derived from an EMBL/GenBank/DDBJ whole genome shotgun (WGS) entry which is preliminary data.</text>
</comment>
<dbReference type="InterPro" id="IPR006600">
    <property type="entry name" value="HTH_CenpB_DNA-bd_dom"/>
</dbReference>
<dbReference type="PROSITE" id="PS51253">
    <property type="entry name" value="HTH_CENPB"/>
    <property type="match status" value="1"/>
</dbReference>
<dbReference type="SUPFAM" id="SSF46689">
    <property type="entry name" value="Homeodomain-like"/>
    <property type="match status" value="1"/>
</dbReference>
<keyword evidence="2" id="KW-0238">DNA-binding</keyword>
<protein>
    <submittedName>
        <fullName evidence="4">Tigger transposable element-derived protein 6</fullName>
    </submittedName>
</protein>
<proteinExistence type="predicted"/>
<dbReference type="InterPro" id="IPR004875">
    <property type="entry name" value="DDE_SF_endonuclease_dom"/>
</dbReference>
<dbReference type="Gene3D" id="1.10.10.60">
    <property type="entry name" value="Homeodomain-like"/>
    <property type="match status" value="1"/>
</dbReference>
<evidence type="ECO:0000256" key="1">
    <source>
        <dbReference type="ARBA" id="ARBA00004123"/>
    </source>
</evidence>
<feature type="domain" description="HTH CENPB-type" evidence="3">
    <location>
        <begin position="1"/>
        <end position="38"/>
    </location>
</feature>
<dbReference type="InterPro" id="IPR009057">
    <property type="entry name" value="Homeodomain-like_sf"/>
</dbReference>
<reference evidence="4 5" key="1">
    <citation type="journal article" date="2019" name="Sci. Rep.">
        <title>Orb-weaving spider Araneus ventricosus genome elucidates the spidroin gene catalogue.</title>
        <authorList>
            <person name="Kono N."/>
            <person name="Nakamura H."/>
            <person name="Ohtoshi R."/>
            <person name="Moran D.A.P."/>
            <person name="Shinohara A."/>
            <person name="Yoshida Y."/>
            <person name="Fujiwara M."/>
            <person name="Mori M."/>
            <person name="Tomita M."/>
            <person name="Arakawa K."/>
        </authorList>
    </citation>
    <scope>NUCLEOTIDE SEQUENCE [LARGE SCALE GENOMIC DNA]</scope>
</reference>